<keyword evidence="8" id="KW-0902">Two-component regulatory system</keyword>
<feature type="transmembrane region" description="Helical" evidence="10">
    <location>
        <begin position="108"/>
        <end position="135"/>
    </location>
</feature>
<keyword evidence="3" id="KW-0597">Phosphoprotein</keyword>
<dbReference type="PANTHER" id="PTHR24421:SF10">
    <property type="entry name" value="NITRATE_NITRITE SENSOR PROTEIN NARQ"/>
    <property type="match status" value="1"/>
</dbReference>
<reference evidence="13" key="1">
    <citation type="journal article" date="2014" name="Int. J. Syst. Evol. Microbiol.">
        <title>Complete genome sequence of Corynebacterium casei LMG S-19264T (=DSM 44701T), isolated from a smear-ripened cheese.</title>
        <authorList>
            <consortium name="US DOE Joint Genome Institute (JGI-PGF)"/>
            <person name="Walter F."/>
            <person name="Albersmeier A."/>
            <person name="Kalinowski J."/>
            <person name="Ruckert C."/>
        </authorList>
    </citation>
    <scope>NUCLEOTIDE SEQUENCE</scope>
    <source>
        <strain evidence="13">CGMCC 1.12187</strain>
    </source>
</reference>
<reference evidence="13" key="2">
    <citation type="submission" date="2020-09" db="EMBL/GenBank/DDBJ databases">
        <authorList>
            <person name="Sun Q."/>
            <person name="Zhou Y."/>
        </authorList>
    </citation>
    <scope>NUCLEOTIDE SEQUENCE</scope>
    <source>
        <strain evidence="13">CGMCC 1.12187</strain>
    </source>
</reference>
<feature type="domain" description="Signal transduction histidine kinase subgroup 3 dimerisation and phosphoacceptor" evidence="12">
    <location>
        <begin position="194"/>
        <end position="256"/>
    </location>
</feature>
<feature type="transmembrane region" description="Helical" evidence="10">
    <location>
        <begin position="30"/>
        <end position="49"/>
    </location>
</feature>
<keyword evidence="10" id="KW-1133">Transmembrane helix</keyword>
<evidence type="ECO:0000259" key="11">
    <source>
        <dbReference type="Pfam" id="PF02518"/>
    </source>
</evidence>
<dbReference type="Pfam" id="PF02518">
    <property type="entry name" value="HATPase_c"/>
    <property type="match status" value="1"/>
</dbReference>
<dbReference type="Proteomes" id="UP000638848">
    <property type="component" value="Unassembled WGS sequence"/>
</dbReference>
<organism evidence="13 14">
    <name type="scientific">Kocuria dechangensis</name>
    <dbReference type="NCBI Taxonomy" id="1176249"/>
    <lineage>
        <taxon>Bacteria</taxon>
        <taxon>Bacillati</taxon>
        <taxon>Actinomycetota</taxon>
        <taxon>Actinomycetes</taxon>
        <taxon>Micrococcales</taxon>
        <taxon>Micrococcaceae</taxon>
        <taxon>Kocuria</taxon>
    </lineage>
</organism>
<dbReference type="AlphaFoldDB" id="A0A917GNZ5"/>
<keyword evidence="14" id="KW-1185">Reference proteome</keyword>
<evidence type="ECO:0000256" key="10">
    <source>
        <dbReference type="SAM" id="Phobius"/>
    </source>
</evidence>
<protein>
    <recommendedName>
        <fullName evidence="2">histidine kinase</fullName>
        <ecNumber evidence="2">2.7.13.3</ecNumber>
    </recommendedName>
</protein>
<evidence type="ECO:0000313" key="13">
    <source>
        <dbReference type="EMBL" id="GGG53062.1"/>
    </source>
</evidence>
<dbReference type="GO" id="GO:0016020">
    <property type="term" value="C:membrane"/>
    <property type="evidence" value="ECO:0007669"/>
    <property type="project" value="InterPro"/>
</dbReference>
<evidence type="ECO:0000259" key="12">
    <source>
        <dbReference type="Pfam" id="PF07730"/>
    </source>
</evidence>
<proteinExistence type="predicted"/>
<evidence type="ECO:0000256" key="7">
    <source>
        <dbReference type="ARBA" id="ARBA00022840"/>
    </source>
</evidence>
<keyword evidence="10" id="KW-0472">Membrane</keyword>
<dbReference type="GO" id="GO:0046983">
    <property type="term" value="F:protein dimerization activity"/>
    <property type="evidence" value="ECO:0007669"/>
    <property type="project" value="InterPro"/>
</dbReference>
<keyword evidence="9" id="KW-0175">Coiled coil</keyword>
<dbReference type="InterPro" id="IPR003594">
    <property type="entry name" value="HATPase_dom"/>
</dbReference>
<keyword evidence="7" id="KW-0067">ATP-binding</keyword>
<feature type="coiled-coil region" evidence="9">
    <location>
        <begin position="176"/>
        <end position="203"/>
    </location>
</feature>
<evidence type="ECO:0000256" key="5">
    <source>
        <dbReference type="ARBA" id="ARBA00022741"/>
    </source>
</evidence>
<feature type="transmembrane region" description="Helical" evidence="10">
    <location>
        <begin position="147"/>
        <end position="165"/>
    </location>
</feature>
<evidence type="ECO:0000256" key="4">
    <source>
        <dbReference type="ARBA" id="ARBA00022679"/>
    </source>
</evidence>
<gene>
    <name evidence="13" type="ORF">GCM10011374_14870</name>
</gene>
<evidence type="ECO:0000256" key="6">
    <source>
        <dbReference type="ARBA" id="ARBA00022777"/>
    </source>
</evidence>
<dbReference type="PANTHER" id="PTHR24421">
    <property type="entry name" value="NITRATE/NITRITE SENSOR PROTEIN NARX-RELATED"/>
    <property type="match status" value="1"/>
</dbReference>
<evidence type="ECO:0000313" key="14">
    <source>
        <dbReference type="Proteomes" id="UP000638848"/>
    </source>
</evidence>
<evidence type="ECO:0000256" key="3">
    <source>
        <dbReference type="ARBA" id="ARBA00022553"/>
    </source>
</evidence>
<dbReference type="InterPro" id="IPR036890">
    <property type="entry name" value="HATPase_C_sf"/>
</dbReference>
<keyword evidence="5" id="KW-0547">Nucleotide-binding</keyword>
<keyword evidence="10" id="KW-0812">Transmembrane</keyword>
<dbReference type="RefSeq" id="WP_188535751.1">
    <property type="nucleotide sequence ID" value="NZ_BMEQ01000005.1"/>
</dbReference>
<feature type="transmembrane region" description="Helical" evidence="10">
    <location>
        <begin position="69"/>
        <end position="96"/>
    </location>
</feature>
<dbReference type="Pfam" id="PF07730">
    <property type="entry name" value="HisKA_3"/>
    <property type="match status" value="1"/>
</dbReference>
<dbReference type="Gene3D" id="3.30.565.10">
    <property type="entry name" value="Histidine kinase-like ATPase, C-terminal domain"/>
    <property type="match status" value="1"/>
</dbReference>
<evidence type="ECO:0000256" key="9">
    <source>
        <dbReference type="SAM" id="Coils"/>
    </source>
</evidence>
<keyword evidence="4" id="KW-0808">Transferase</keyword>
<dbReference type="Gene3D" id="1.20.5.1930">
    <property type="match status" value="1"/>
</dbReference>
<dbReference type="GO" id="GO:0000155">
    <property type="term" value="F:phosphorelay sensor kinase activity"/>
    <property type="evidence" value="ECO:0007669"/>
    <property type="project" value="InterPro"/>
</dbReference>
<dbReference type="InterPro" id="IPR050482">
    <property type="entry name" value="Sensor_HK_TwoCompSys"/>
</dbReference>
<comment type="caution">
    <text evidence="13">The sequence shown here is derived from an EMBL/GenBank/DDBJ whole genome shotgun (WGS) entry which is preliminary data.</text>
</comment>
<sequence>MPRTARTRRPAALFPPGFARSRPLHRWIRAGLLLFVVVNDLDAVRTVLASGGMGFGDRPFELLLLAVDLLLMVVLAVRPTWTVLPLAVLLALVYPLENPGSYMVVVPLVLAFTAYAAALPGFLAALAVFLAWQVAWAVDVSVVGPQFLWSYVPVTLVVTLPGLVLRSLSAQRALDRAALAAERERTERALERQRLELARELHDIIAHDLTVIAMQARSGAYSPDPAVMRETLGVVGDSSRRALRDLRRLLHVMRTDGDPDVAGEESGPAAADTGRDLEEVARRLREVGLPVSTHVEGELGRIPEGVRPTVQRVLREAATNVMKHAPAATSCALAVRVDDADVRVEVSNDAGPGAGLPASGFGLLGLRERVQLLGGELAAGPAGGGWRVSARIPLAPAPV</sequence>
<feature type="domain" description="Histidine kinase/HSP90-like ATPase" evidence="11">
    <location>
        <begin position="307"/>
        <end position="395"/>
    </location>
</feature>
<dbReference type="EMBL" id="BMEQ01000005">
    <property type="protein sequence ID" value="GGG53062.1"/>
    <property type="molecule type" value="Genomic_DNA"/>
</dbReference>
<keyword evidence="6" id="KW-0418">Kinase</keyword>
<accession>A0A917GNZ5</accession>
<dbReference type="EC" id="2.7.13.3" evidence="2"/>
<dbReference type="GO" id="GO:0005524">
    <property type="term" value="F:ATP binding"/>
    <property type="evidence" value="ECO:0007669"/>
    <property type="project" value="UniProtKB-KW"/>
</dbReference>
<evidence type="ECO:0000256" key="1">
    <source>
        <dbReference type="ARBA" id="ARBA00000085"/>
    </source>
</evidence>
<evidence type="ECO:0000256" key="8">
    <source>
        <dbReference type="ARBA" id="ARBA00023012"/>
    </source>
</evidence>
<dbReference type="SUPFAM" id="SSF55874">
    <property type="entry name" value="ATPase domain of HSP90 chaperone/DNA topoisomerase II/histidine kinase"/>
    <property type="match status" value="1"/>
</dbReference>
<dbReference type="CDD" id="cd16917">
    <property type="entry name" value="HATPase_UhpB-NarQ-NarX-like"/>
    <property type="match status" value="1"/>
</dbReference>
<evidence type="ECO:0000256" key="2">
    <source>
        <dbReference type="ARBA" id="ARBA00012438"/>
    </source>
</evidence>
<dbReference type="InterPro" id="IPR011712">
    <property type="entry name" value="Sig_transdc_His_kin_sub3_dim/P"/>
</dbReference>
<name>A0A917GNZ5_9MICC</name>
<comment type="catalytic activity">
    <reaction evidence="1">
        <text>ATP + protein L-histidine = ADP + protein N-phospho-L-histidine.</text>
        <dbReference type="EC" id="2.7.13.3"/>
    </reaction>
</comment>